<keyword evidence="2" id="KW-1185">Reference proteome</keyword>
<gene>
    <name evidence="1" type="ORF">Tco_1001969</name>
</gene>
<protein>
    <recommendedName>
        <fullName evidence="3">DUF4283 domain-containing protein</fullName>
    </recommendedName>
</protein>
<evidence type="ECO:0000313" key="1">
    <source>
        <dbReference type="EMBL" id="GJT58436.1"/>
    </source>
</evidence>
<accession>A0ABQ5F539</accession>
<proteinExistence type="predicted"/>
<dbReference type="EMBL" id="BQNB010017019">
    <property type="protein sequence ID" value="GJT58436.1"/>
    <property type="molecule type" value="Genomic_DNA"/>
</dbReference>
<reference evidence="1" key="2">
    <citation type="submission" date="2022-01" db="EMBL/GenBank/DDBJ databases">
        <authorList>
            <person name="Yamashiro T."/>
            <person name="Shiraishi A."/>
            <person name="Satake H."/>
            <person name="Nakayama K."/>
        </authorList>
    </citation>
    <scope>NUCLEOTIDE SEQUENCE</scope>
</reference>
<evidence type="ECO:0008006" key="3">
    <source>
        <dbReference type="Google" id="ProtNLM"/>
    </source>
</evidence>
<sequence>MWDIMVEDVERIRKIFNVPDEIDEIVQPLIPEPIHTTPPNDDYVAPATKSMLDELFKEFRDEILNVTKVNKEADFNPTKGLEELERLLAMRPQSNFTEIQIGTFYLLEGEMQDSWKMEPRTIVDWGGPEEDSDDGDTFDMWDITVEDVERIRKIFNVPNELDEIVQPLIPEPIHTIPPNDDYVAPATKSMLDELFEEFRDEILNVTKVNEEADFNPTKGLEELERLLAMRPQSNFTEIQVHSVTINTEPFIHTQLMSSLYGVFKTSKPCKVDRDILSTGRFVVTFQDYDRLHAYDWGLQLMRPPWKMKTLRTSGE</sequence>
<organism evidence="1 2">
    <name type="scientific">Tanacetum coccineum</name>
    <dbReference type="NCBI Taxonomy" id="301880"/>
    <lineage>
        <taxon>Eukaryota</taxon>
        <taxon>Viridiplantae</taxon>
        <taxon>Streptophyta</taxon>
        <taxon>Embryophyta</taxon>
        <taxon>Tracheophyta</taxon>
        <taxon>Spermatophyta</taxon>
        <taxon>Magnoliopsida</taxon>
        <taxon>eudicotyledons</taxon>
        <taxon>Gunneridae</taxon>
        <taxon>Pentapetalae</taxon>
        <taxon>asterids</taxon>
        <taxon>campanulids</taxon>
        <taxon>Asterales</taxon>
        <taxon>Asteraceae</taxon>
        <taxon>Asteroideae</taxon>
        <taxon>Anthemideae</taxon>
        <taxon>Anthemidinae</taxon>
        <taxon>Tanacetum</taxon>
    </lineage>
</organism>
<reference evidence="1" key="1">
    <citation type="journal article" date="2022" name="Int. J. Mol. Sci.">
        <title>Draft Genome of Tanacetum Coccineum: Genomic Comparison of Closely Related Tanacetum-Family Plants.</title>
        <authorList>
            <person name="Yamashiro T."/>
            <person name="Shiraishi A."/>
            <person name="Nakayama K."/>
            <person name="Satake H."/>
        </authorList>
    </citation>
    <scope>NUCLEOTIDE SEQUENCE</scope>
</reference>
<name>A0ABQ5F539_9ASTR</name>
<evidence type="ECO:0000313" key="2">
    <source>
        <dbReference type="Proteomes" id="UP001151760"/>
    </source>
</evidence>
<comment type="caution">
    <text evidence="1">The sequence shown here is derived from an EMBL/GenBank/DDBJ whole genome shotgun (WGS) entry which is preliminary data.</text>
</comment>
<dbReference type="Proteomes" id="UP001151760">
    <property type="component" value="Unassembled WGS sequence"/>
</dbReference>